<keyword evidence="1" id="KW-0812">Transmembrane</keyword>
<reference evidence="2" key="1">
    <citation type="journal article" date="2022" name="Int. J. Mol. Sci.">
        <title>Draft Genome of Tanacetum Coccineum: Genomic Comparison of Closely Related Tanacetum-Family Plants.</title>
        <authorList>
            <person name="Yamashiro T."/>
            <person name="Shiraishi A."/>
            <person name="Nakayama K."/>
            <person name="Satake H."/>
        </authorList>
    </citation>
    <scope>NUCLEOTIDE SEQUENCE</scope>
</reference>
<accession>A0ABQ5IWZ6</accession>
<keyword evidence="1" id="KW-1133">Transmembrane helix</keyword>
<keyword evidence="3" id="KW-1185">Reference proteome</keyword>
<evidence type="ECO:0008006" key="4">
    <source>
        <dbReference type="Google" id="ProtNLM"/>
    </source>
</evidence>
<sequence>MAATTIQVPTNGPKKRNGDCRQRSIMVNVMYSSTNSIILMITVWTVSRDMIWNFILKRADSKYFSNDTDLVMSVPINDQATNNEDQKALTSVTLQTVAAWLDDAVNEQGSMSAVSMPHSNVVGRESLERIPVVMTDKGVSVTTIMAAISITAATTAAISVTAAILAHITFVYDIHCHTYQRCDSLRQCLFLINALSTKRIVEAII</sequence>
<proteinExistence type="predicted"/>
<organism evidence="2 3">
    <name type="scientific">Tanacetum coccineum</name>
    <dbReference type="NCBI Taxonomy" id="301880"/>
    <lineage>
        <taxon>Eukaryota</taxon>
        <taxon>Viridiplantae</taxon>
        <taxon>Streptophyta</taxon>
        <taxon>Embryophyta</taxon>
        <taxon>Tracheophyta</taxon>
        <taxon>Spermatophyta</taxon>
        <taxon>Magnoliopsida</taxon>
        <taxon>eudicotyledons</taxon>
        <taxon>Gunneridae</taxon>
        <taxon>Pentapetalae</taxon>
        <taxon>asterids</taxon>
        <taxon>campanulids</taxon>
        <taxon>Asterales</taxon>
        <taxon>Asteraceae</taxon>
        <taxon>Asteroideae</taxon>
        <taxon>Anthemideae</taxon>
        <taxon>Anthemidinae</taxon>
        <taxon>Tanacetum</taxon>
    </lineage>
</organism>
<evidence type="ECO:0000256" key="1">
    <source>
        <dbReference type="SAM" id="Phobius"/>
    </source>
</evidence>
<keyword evidence="1" id="KW-0472">Membrane</keyword>
<protein>
    <recommendedName>
        <fullName evidence="4">Transmembrane protein</fullName>
    </recommendedName>
</protein>
<evidence type="ECO:0000313" key="3">
    <source>
        <dbReference type="Proteomes" id="UP001151760"/>
    </source>
</evidence>
<feature type="transmembrane region" description="Helical" evidence="1">
    <location>
        <begin position="144"/>
        <end position="172"/>
    </location>
</feature>
<gene>
    <name evidence="2" type="ORF">Tco_1113817</name>
</gene>
<name>A0ABQ5IWZ6_9ASTR</name>
<reference evidence="2" key="2">
    <citation type="submission" date="2022-01" db="EMBL/GenBank/DDBJ databases">
        <authorList>
            <person name="Yamashiro T."/>
            <person name="Shiraishi A."/>
            <person name="Satake H."/>
            <person name="Nakayama K."/>
        </authorList>
    </citation>
    <scope>NUCLEOTIDE SEQUENCE</scope>
</reference>
<comment type="caution">
    <text evidence="2">The sequence shown here is derived from an EMBL/GenBank/DDBJ whole genome shotgun (WGS) entry which is preliminary data.</text>
</comment>
<dbReference type="EMBL" id="BQNB010021157">
    <property type="protein sequence ID" value="GJU03479.1"/>
    <property type="molecule type" value="Genomic_DNA"/>
</dbReference>
<dbReference type="Proteomes" id="UP001151760">
    <property type="component" value="Unassembled WGS sequence"/>
</dbReference>
<feature type="transmembrane region" description="Helical" evidence="1">
    <location>
        <begin position="25"/>
        <end position="46"/>
    </location>
</feature>
<evidence type="ECO:0000313" key="2">
    <source>
        <dbReference type="EMBL" id="GJU03479.1"/>
    </source>
</evidence>